<feature type="chain" id="PRO_5040344801" evidence="1">
    <location>
        <begin position="27"/>
        <end position="165"/>
    </location>
</feature>
<organism evidence="2 3">
    <name type="scientific">Holothuria leucospilota</name>
    <name type="common">Black long sea cucumber</name>
    <name type="synonym">Mertensiothuria leucospilota</name>
    <dbReference type="NCBI Taxonomy" id="206669"/>
    <lineage>
        <taxon>Eukaryota</taxon>
        <taxon>Metazoa</taxon>
        <taxon>Echinodermata</taxon>
        <taxon>Eleutherozoa</taxon>
        <taxon>Echinozoa</taxon>
        <taxon>Holothuroidea</taxon>
        <taxon>Aspidochirotacea</taxon>
        <taxon>Aspidochirotida</taxon>
        <taxon>Holothuriidae</taxon>
        <taxon>Holothuria</taxon>
    </lineage>
</organism>
<accession>A0A9Q1BS80</accession>
<comment type="caution">
    <text evidence="2">The sequence shown here is derived from an EMBL/GenBank/DDBJ whole genome shotgun (WGS) entry which is preliminary data.</text>
</comment>
<keyword evidence="3" id="KW-1185">Reference proteome</keyword>
<evidence type="ECO:0000313" key="3">
    <source>
        <dbReference type="Proteomes" id="UP001152320"/>
    </source>
</evidence>
<feature type="signal peptide" evidence="1">
    <location>
        <begin position="1"/>
        <end position="26"/>
    </location>
</feature>
<dbReference type="AlphaFoldDB" id="A0A9Q1BS80"/>
<name>A0A9Q1BS80_HOLLE</name>
<keyword evidence="1" id="KW-0732">Signal</keyword>
<gene>
    <name evidence="2" type="ORF">HOLleu_24976</name>
</gene>
<reference evidence="2" key="1">
    <citation type="submission" date="2021-10" db="EMBL/GenBank/DDBJ databases">
        <title>Tropical sea cucumber genome reveals ecological adaptation and Cuvierian tubules defense mechanism.</title>
        <authorList>
            <person name="Chen T."/>
        </authorList>
    </citation>
    <scope>NUCLEOTIDE SEQUENCE</scope>
    <source>
        <strain evidence="2">Nanhai2018</strain>
        <tissue evidence="2">Muscle</tissue>
    </source>
</reference>
<protein>
    <submittedName>
        <fullName evidence="2">Uncharacterized protein</fullName>
    </submittedName>
</protein>
<evidence type="ECO:0000313" key="2">
    <source>
        <dbReference type="EMBL" id="KAJ8031700.1"/>
    </source>
</evidence>
<proteinExistence type="predicted"/>
<dbReference type="EMBL" id="JAIZAY010000012">
    <property type="protein sequence ID" value="KAJ8031700.1"/>
    <property type="molecule type" value="Genomic_DNA"/>
</dbReference>
<evidence type="ECO:0000256" key="1">
    <source>
        <dbReference type="SAM" id="SignalP"/>
    </source>
</evidence>
<sequence>MADIGLHTVGVYLALFLTGQLTNVRALQCHTKMEYSCEHSVCDFVDLPSGIETEIRDCAPDENRCGWITGEISASALLMGSVRVSISGAGCMIGESSGCIDTDDLQDLFPLVMTGINIIDSIPLVSVQVDTFEACLCEGNLCNSTVKCTLSISLIIISFLFNLIF</sequence>
<dbReference type="Proteomes" id="UP001152320">
    <property type="component" value="Chromosome 12"/>
</dbReference>